<keyword evidence="4" id="KW-1185">Reference proteome</keyword>
<organism evidence="3 4">
    <name type="scientific">Lepraria finkii</name>
    <dbReference type="NCBI Taxonomy" id="1340010"/>
    <lineage>
        <taxon>Eukaryota</taxon>
        <taxon>Fungi</taxon>
        <taxon>Dikarya</taxon>
        <taxon>Ascomycota</taxon>
        <taxon>Pezizomycotina</taxon>
        <taxon>Lecanoromycetes</taxon>
        <taxon>OSLEUM clade</taxon>
        <taxon>Lecanoromycetidae</taxon>
        <taxon>Lecanorales</taxon>
        <taxon>Lecanorineae</taxon>
        <taxon>Stereocaulaceae</taxon>
        <taxon>Lepraria</taxon>
    </lineage>
</organism>
<protein>
    <recommendedName>
        <fullName evidence="5">Chromosome partition protein Smc</fullName>
    </recommendedName>
</protein>
<proteinExistence type="predicted"/>
<sequence length="217" mass="26051">MVRPTLEHYIFGQCRIRAGYPMVNFIALYISVGIIASLVVGAPVWWWQFRSERQKTEQFTPDREELETIRPQVVELRNVRRELRGVEEERNRVMRERDAFSAIARRHEQCQRDRDAARAQLRIARDRQEDIRREERVRFQNRFDDTLARARGRLEDVQGRLTNLQQQYDYLNQQHRELATAHTRFEGIEERLATLQQQYDHVNQSYRELLAGNNANQ</sequence>
<keyword evidence="2" id="KW-0472">Membrane</keyword>
<name>A0ABR4B1S9_9LECA</name>
<evidence type="ECO:0000313" key="3">
    <source>
        <dbReference type="EMBL" id="KAL2051866.1"/>
    </source>
</evidence>
<accession>A0ABR4B1S9</accession>
<dbReference type="Proteomes" id="UP001590951">
    <property type="component" value="Unassembled WGS sequence"/>
</dbReference>
<evidence type="ECO:0000256" key="1">
    <source>
        <dbReference type="SAM" id="Coils"/>
    </source>
</evidence>
<evidence type="ECO:0008006" key="5">
    <source>
        <dbReference type="Google" id="ProtNLM"/>
    </source>
</evidence>
<gene>
    <name evidence="3" type="ORF">ABVK25_007781</name>
</gene>
<feature type="transmembrane region" description="Helical" evidence="2">
    <location>
        <begin position="26"/>
        <end position="47"/>
    </location>
</feature>
<feature type="coiled-coil region" evidence="1">
    <location>
        <begin position="76"/>
        <end position="205"/>
    </location>
</feature>
<dbReference type="EMBL" id="JBHFEH010000031">
    <property type="protein sequence ID" value="KAL2051866.1"/>
    <property type="molecule type" value="Genomic_DNA"/>
</dbReference>
<evidence type="ECO:0000256" key="2">
    <source>
        <dbReference type="SAM" id="Phobius"/>
    </source>
</evidence>
<keyword evidence="1" id="KW-0175">Coiled coil</keyword>
<evidence type="ECO:0000313" key="4">
    <source>
        <dbReference type="Proteomes" id="UP001590951"/>
    </source>
</evidence>
<reference evidence="3 4" key="1">
    <citation type="submission" date="2024-09" db="EMBL/GenBank/DDBJ databases">
        <title>Rethinking Asexuality: The Enigmatic Case of Functional Sexual Genes in Lepraria (Stereocaulaceae).</title>
        <authorList>
            <person name="Doellman M."/>
            <person name="Sun Y."/>
            <person name="Barcenas-Pena A."/>
            <person name="Lumbsch H.T."/>
            <person name="Grewe F."/>
        </authorList>
    </citation>
    <scope>NUCLEOTIDE SEQUENCE [LARGE SCALE GENOMIC DNA]</scope>
    <source>
        <strain evidence="3 4">Grewe 0041</strain>
    </source>
</reference>
<keyword evidence="2" id="KW-1133">Transmembrane helix</keyword>
<keyword evidence="2" id="KW-0812">Transmembrane</keyword>
<comment type="caution">
    <text evidence="3">The sequence shown here is derived from an EMBL/GenBank/DDBJ whole genome shotgun (WGS) entry which is preliminary data.</text>
</comment>